<proteinExistence type="predicted"/>
<gene>
    <name evidence="2" type="ORF">BBK82_30640</name>
</gene>
<feature type="transmembrane region" description="Helical" evidence="1">
    <location>
        <begin position="185"/>
        <end position="209"/>
    </location>
</feature>
<keyword evidence="1" id="KW-0472">Membrane</keyword>
<sequence length="288" mass="30375">MRAVTRVSSWLTIACCAAMLVVFGVWPDPPGHQGYPPTTVPRLLACLAALSAIAAVVAQRRAPRPAVVPVLVLSWISFGALALSGGVVFELLAALHIVPSRSDGPTTALRALAIIAAATMLHCTLGCRTSRHRAASTPDRRWSWWGYAACALAFPYLLLKAYWSLGGTHGFVQADALNRYFGGPWGALFAGWGTVIAAMVGAATALALVWPGGERLPRWPLLVIGWIGAVLLLSAGMSGVYGVIKTAVDPASATQGFVTGWVFPLVYGNFAAWGVALAATTSHHQHQR</sequence>
<organism evidence="2 3">
    <name type="scientific">Lentzea guizhouensis</name>
    <dbReference type="NCBI Taxonomy" id="1586287"/>
    <lineage>
        <taxon>Bacteria</taxon>
        <taxon>Bacillati</taxon>
        <taxon>Actinomycetota</taxon>
        <taxon>Actinomycetes</taxon>
        <taxon>Pseudonocardiales</taxon>
        <taxon>Pseudonocardiaceae</taxon>
        <taxon>Lentzea</taxon>
    </lineage>
</organism>
<keyword evidence="3" id="KW-1185">Reference proteome</keyword>
<protein>
    <submittedName>
        <fullName evidence="2">Uncharacterized protein</fullName>
    </submittedName>
</protein>
<feature type="transmembrane region" description="Helical" evidence="1">
    <location>
        <begin position="7"/>
        <end position="27"/>
    </location>
</feature>
<evidence type="ECO:0000256" key="1">
    <source>
        <dbReference type="SAM" id="Phobius"/>
    </source>
</evidence>
<reference evidence="2 3" key="1">
    <citation type="submission" date="2016-07" db="EMBL/GenBank/DDBJ databases">
        <title>Complete genome sequence of the Lentzea guizhouensis DHS C013.</title>
        <authorList>
            <person name="Cao C."/>
        </authorList>
    </citation>
    <scope>NUCLEOTIDE SEQUENCE [LARGE SCALE GENOMIC DNA]</scope>
    <source>
        <strain evidence="2 3">DHS C013</strain>
    </source>
</reference>
<dbReference type="KEGG" id="led:BBK82_30640"/>
<dbReference type="Proteomes" id="UP000093053">
    <property type="component" value="Chromosome"/>
</dbReference>
<feature type="transmembrane region" description="Helical" evidence="1">
    <location>
        <begin position="70"/>
        <end position="95"/>
    </location>
</feature>
<dbReference type="EMBL" id="CP016793">
    <property type="protein sequence ID" value="ANZ39753.1"/>
    <property type="molecule type" value="Genomic_DNA"/>
</dbReference>
<accession>A0A1B2HPW8</accession>
<feature type="transmembrane region" description="Helical" evidence="1">
    <location>
        <begin position="256"/>
        <end position="279"/>
    </location>
</feature>
<evidence type="ECO:0000313" key="3">
    <source>
        <dbReference type="Proteomes" id="UP000093053"/>
    </source>
</evidence>
<feature type="transmembrane region" description="Helical" evidence="1">
    <location>
        <begin position="145"/>
        <end position="165"/>
    </location>
</feature>
<feature type="transmembrane region" description="Helical" evidence="1">
    <location>
        <begin position="39"/>
        <end position="58"/>
    </location>
</feature>
<keyword evidence="1" id="KW-1133">Transmembrane helix</keyword>
<feature type="transmembrane region" description="Helical" evidence="1">
    <location>
        <begin position="221"/>
        <end position="244"/>
    </location>
</feature>
<evidence type="ECO:0000313" key="2">
    <source>
        <dbReference type="EMBL" id="ANZ39753.1"/>
    </source>
</evidence>
<feature type="transmembrane region" description="Helical" evidence="1">
    <location>
        <begin position="107"/>
        <end position="125"/>
    </location>
</feature>
<name>A0A1B2HPW8_9PSEU</name>
<dbReference type="AlphaFoldDB" id="A0A1B2HPW8"/>
<dbReference type="STRING" id="1586287.BBK82_30640"/>
<keyword evidence="1" id="KW-0812">Transmembrane</keyword>